<name>A0A8X6RJP9_TRICX</name>
<gene>
    <name evidence="1" type="ORF">TNCV_1442401</name>
</gene>
<keyword evidence="2" id="KW-1185">Reference proteome</keyword>
<dbReference type="AlphaFoldDB" id="A0A8X6RJP9"/>
<comment type="caution">
    <text evidence="1">The sequence shown here is derived from an EMBL/GenBank/DDBJ whole genome shotgun (WGS) entry which is preliminary data.</text>
</comment>
<organism evidence="1 2">
    <name type="scientific">Trichonephila clavipes</name>
    <name type="common">Golden silk orbweaver</name>
    <name type="synonym">Nephila clavipes</name>
    <dbReference type="NCBI Taxonomy" id="2585209"/>
    <lineage>
        <taxon>Eukaryota</taxon>
        <taxon>Metazoa</taxon>
        <taxon>Ecdysozoa</taxon>
        <taxon>Arthropoda</taxon>
        <taxon>Chelicerata</taxon>
        <taxon>Arachnida</taxon>
        <taxon>Araneae</taxon>
        <taxon>Araneomorphae</taxon>
        <taxon>Entelegynae</taxon>
        <taxon>Araneoidea</taxon>
        <taxon>Nephilidae</taxon>
        <taxon>Trichonephila</taxon>
    </lineage>
</organism>
<evidence type="ECO:0000313" key="1">
    <source>
        <dbReference type="EMBL" id="GFX96566.1"/>
    </source>
</evidence>
<reference evidence="1" key="1">
    <citation type="submission" date="2020-08" db="EMBL/GenBank/DDBJ databases">
        <title>Multicomponent nature underlies the extraordinary mechanical properties of spider dragline silk.</title>
        <authorList>
            <person name="Kono N."/>
            <person name="Nakamura H."/>
            <person name="Mori M."/>
            <person name="Yoshida Y."/>
            <person name="Ohtoshi R."/>
            <person name="Malay A.D."/>
            <person name="Moran D.A.P."/>
            <person name="Tomita M."/>
            <person name="Numata K."/>
            <person name="Arakawa K."/>
        </authorList>
    </citation>
    <scope>NUCLEOTIDE SEQUENCE</scope>
</reference>
<dbReference type="Proteomes" id="UP000887159">
    <property type="component" value="Unassembled WGS sequence"/>
</dbReference>
<evidence type="ECO:0000313" key="2">
    <source>
        <dbReference type="Proteomes" id="UP000887159"/>
    </source>
</evidence>
<proteinExistence type="predicted"/>
<dbReference type="EMBL" id="BMAU01021192">
    <property type="protein sequence ID" value="GFX96566.1"/>
    <property type="molecule type" value="Genomic_DNA"/>
</dbReference>
<accession>A0A8X6RJP9</accession>
<protein>
    <submittedName>
        <fullName evidence="1">Uncharacterized protein</fullName>
    </submittedName>
</protein>
<sequence length="98" mass="10647">MVIRSEGAVEYVMVGVSRRLTQAIWRGKEIEPVQASEMQHVIVTRIVLSCGSVGHSTANSSGRKIIGRIQTQSGVLAKIRALRSSNVATGNSYTIDFM</sequence>